<dbReference type="Proteomes" id="UP000283644">
    <property type="component" value="Unassembled WGS sequence"/>
</dbReference>
<evidence type="ECO:0000256" key="1">
    <source>
        <dbReference type="ARBA" id="ARBA00023125"/>
    </source>
</evidence>
<dbReference type="PROSITE" id="PS50977">
    <property type="entry name" value="HTH_TETR_2"/>
    <property type="match status" value="1"/>
</dbReference>
<dbReference type="InterPro" id="IPR040611">
    <property type="entry name" value="AlkX_C"/>
</dbReference>
<dbReference type="InterPro" id="IPR009057">
    <property type="entry name" value="Homeodomain-like_sf"/>
</dbReference>
<keyword evidence="5" id="KW-1185">Reference proteome</keyword>
<reference evidence="4 5" key="1">
    <citation type="submission" date="2018-09" db="EMBL/GenBank/DDBJ databases">
        <title>Genome sequencing of Nocardioides immobilis CCTCC AB 2017083 for comparison to Nocardioides silvaticus.</title>
        <authorList>
            <person name="Li C."/>
            <person name="Wang G."/>
        </authorList>
    </citation>
    <scope>NUCLEOTIDE SEQUENCE [LARGE SCALE GENOMIC DNA]</scope>
    <source>
        <strain evidence="4 5">CCTCC AB 2017083</strain>
    </source>
</reference>
<accession>A0A417XVF0</accession>
<dbReference type="Pfam" id="PF00440">
    <property type="entry name" value="TetR_N"/>
    <property type="match status" value="1"/>
</dbReference>
<name>A0A417XVF0_9ACTN</name>
<dbReference type="Pfam" id="PF18556">
    <property type="entry name" value="TetR_C_35"/>
    <property type="match status" value="1"/>
</dbReference>
<dbReference type="InterPro" id="IPR001647">
    <property type="entry name" value="HTH_TetR"/>
</dbReference>
<dbReference type="OrthoDB" id="4371863at2"/>
<evidence type="ECO:0000259" key="3">
    <source>
        <dbReference type="PROSITE" id="PS50977"/>
    </source>
</evidence>
<sequence>MARSARRRGGDVVGGPLSGGRLRSTLRESLFSAMDELVRRDGWAATSIAKLAIHTGVSRQTIYNEFGTRDGIAQTYLLHRIDVMLDAAEAAVLANCDNVEVGLRAGLEIVFDQFDQPLVQTALANGGIGSEELVPLARATNAHATARVANLLLELQPDLVEPATTTFADALARVALTHALVPTHDRDEAIDRLVRVAIVFLGGPR</sequence>
<gene>
    <name evidence="4" type="ORF">D0Z08_25110</name>
</gene>
<comment type="caution">
    <text evidence="4">The sequence shown here is derived from an EMBL/GenBank/DDBJ whole genome shotgun (WGS) entry which is preliminary data.</text>
</comment>
<dbReference type="EMBL" id="QXGH01000033">
    <property type="protein sequence ID" value="RHW24392.1"/>
    <property type="molecule type" value="Genomic_DNA"/>
</dbReference>
<proteinExistence type="predicted"/>
<feature type="domain" description="HTH tetR-type" evidence="3">
    <location>
        <begin position="24"/>
        <end position="84"/>
    </location>
</feature>
<organism evidence="4 5">
    <name type="scientific">Nocardioides immobilis</name>
    <dbReference type="NCBI Taxonomy" id="2049295"/>
    <lineage>
        <taxon>Bacteria</taxon>
        <taxon>Bacillati</taxon>
        <taxon>Actinomycetota</taxon>
        <taxon>Actinomycetes</taxon>
        <taxon>Propionibacteriales</taxon>
        <taxon>Nocardioidaceae</taxon>
        <taxon>Nocardioides</taxon>
    </lineage>
</organism>
<evidence type="ECO:0000313" key="5">
    <source>
        <dbReference type="Proteomes" id="UP000283644"/>
    </source>
</evidence>
<dbReference type="SUPFAM" id="SSF46689">
    <property type="entry name" value="Homeodomain-like"/>
    <property type="match status" value="1"/>
</dbReference>
<dbReference type="Gene3D" id="1.10.357.10">
    <property type="entry name" value="Tetracycline Repressor, domain 2"/>
    <property type="match status" value="1"/>
</dbReference>
<evidence type="ECO:0000313" key="4">
    <source>
        <dbReference type="EMBL" id="RHW24392.1"/>
    </source>
</evidence>
<evidence type="ECO:0000256" key="2">
    <source>
        <dbReference type="PROSITE-ProRule" id="PRU00335"/>
    </source>
</evidence>
<protein>
    <submittedName>
        <fullName evidence="4">TetR/AcrR family transcriptional regulator</fullName>
    </submittedName>
</protein>
<feature type="DNA-binding region" description="H-T-H motif" evidence="2">
    <location>
        <begin position="47"/>
        <end position="66"/>
    </location>
</feature>
<dbReference type="AlphaFoldDB" id="A0A417XVF0"/>
<dbReference type="GO" id="GO:0003677">
    <property type="term" value="F:DNA binding"/>
    <property type="evidence" value="ECO:0007669"/>
    <property type="project" value="UniProtKB-UniRule"/>
</dbReference>
<keyword evidence="1 2" id="KW-0238">DNA-binding</keyword>